<dbReference type="Proteomes" id="UP000001645">
    <property type="component" value="Chromosome 11"/>
</dbReference>
<keyword evidence="3" id="KW-0677">Repeat</keyword>
<dbReference type="PANTHER" id="PTHR24369:SF219">
    <property type="entry name" value="CARBOXYPEPTIDASE N SUBUNIT 2-LIKE ISOFORM X1"/>
    <property type="match status" value="1"/>
</dbReference>
<dbReference type="FunFam" id="3.80.10.10:FF:001164">
    <property type="entry name" value="GH01279p"/>
    <property type="match status" value="1"/>
</dbReference>
<proteinExistence type="predicted"/>
<dbReference type="InterPro" id="IPR032675">
    <property type="entry name" value="LRR_dom_sf"/>
</dbReference>
<dbReference type="SUPFAM" id="SSF52058">
    <property type="entry name" value="L domain-like"/>
    <property type="match status" value="1"/>
</dbReference>
<keyword evidence="1" id="KW-0433">Leucine-rich repeat</keyword>
<feature type="domain" description="LRRCT" evidence="7">
    <location>
        <begin position="345"/>
        <end position="397"/>
    </location>
</feature>
<dbReference type="GO" id="GO:0005886">
    <property type="term" value="C:plasma membrane"/>
    <property type="evidence" value="ECO:0007669"/>
    <property type="project" value="TreeGrafter"/>
</dbReference>
<evidence type="ECO:0000256" key="4">
    <source>
        <dbReference type="ARBA" id="ARBA00023180"/>
    </source>
</evidence>
<evidence type="ECO:0000256" key="2">
    <source>
        <dbReference type="ARBA" id="ARBA00022729"/>
    </source>
</evidence>
<gene>
    <name evidence="8" type="primary">LOC104912531</name>
</gene>
<evidence type="ECO:0000256" key="1">
    <source>
        <dbReference type="ARBA" id="ARBA00022614"/>
    </source>
</evidence>
<accession>A0A803XSP5</accession>
<feature type="region of interest" description="Disordered" evidence="5">
    <location>
        <begin position="684"/>
        <end position="711"/>
    </location>
</feature>
<feature type="region of interest" description="Disordered" evidence="5">
    <location>
        <begin position="587"/>
        <end position="617"/>
    </location>
</feature>
<evidence type="ECO:0000259" key="7">
    <source>
        <dbReference type="SMART" id="SM00082"/>
    </source>
</evidence>
<dbReference type="FunFam" id="3.80.10.10:FF:000770">
    <property type="entry name" value="Uncharacterized protein"/>
    <property type="match status" value="1"/>
</dbReference>
<protein>
    <recommendedName>
        <fullName evidence="7">LRRCT domain-containing protein</fullName>
    </recommendedName>
</protein>
<dbReference type="Pfam" id="PF13306">
    <property type="entry name" value="LRR_5"/>
    <property type="match status" value="1"/>
</dbReference>
<feature type="compositionally biased region" description="Low complexity" evidence="5">
    <location>
        <begin position="601"/>
        <end position="612"/>
    </location>
</feature>
<evidence type="ECO:0000313" key="9">
    <source>
        <dbReference type="Proteomes" id="UP000001645"/>
    </source>
</evidence>
<evidence type="ECO:0000313" key="8">
    <source>
        <dbReference type="Ensembl" id="ENSMGAP00000022541.1"/>
    </source>
</evidence>
<evidence type="ECO:0000256" key="6">
    <source>
        <dbReference type="SAM" id="Phobius"/>
    </source>
</evidence>
<organism evidence="8 9">
    <name type="scientific">Meleagris gallopavo</name>
    <name type="common">Wild turkey</name>
    <dbReference type="NCBI Taxonomy" id="9103"/>
    <lineage>
        <taxon>Eukaryota</taxon>
        <taxon>Metazoa</taxon>
        <taxon>Chordata</taxon>
        <taxon>Craniata</taxon>
        <taxon>Vertebrata</taxon>
        <taxon>Euteleostomi</taxon>
        <taxon>Archelosauria</taxon>
        <taxon>Archosauria</taxon>
        <taxon>Dinosauria</taxon>
        <taxon>Saurischia</taxon>
        <taxon>Theropoda</taxon>
        <taxon>Coelurosauria</taxon>
        <taxon>Aves</taxon>
        <taxon>Neognathae</taxon>
        <taxon>Galloanserae</taxon>
        <taxon>Galliformes</taxon>
        <taxon>Phasianidae</taxon>
        <taxon>Meleagridinae</taxon>
        <taxon>Meleagris</taxon>
    </lineage>
</organism>
<evidence type="ECO:0000256" key="3">
    <source>
        <dbReference type="ARBA" id="ARBA00022737"/>
    </source>
</evidence>
<sequence length="719" mass="77996">MKCLKCAGKAVLGIYFPVSLILGPFLISEALLVKVCKCLLLQTLGADPYETPKDYQEVYRGSKNDVKEIPKIAKSFISEMIFVQTSITAIRKGAFRYMPNLTKILFIGNNIKTVESGAFDGLEKLRDLEISGASLEELAVGTFQNLPNLQRLELRDSHIRCIPKGLFEGLKNLGELSLHINVIPSLPEGIFDSLANLTFLDLARNRITFLPGDVFSKLPQLQVLRLYENEVFFGLNRLKLLTLGSNHITQLPCCLFDTMPHLWELDLGRNSLATLPDGIFVNLTSLGKLILSHNQLAALPRGVFTGLNKLLDLQLDTNQLSALDDEVFAPLPNLKTLNLRMNHGNPWRCDCNLCYLHSWIQGNSEKVKLSSQVSCKTPPHLAGQAVISLRENQLICPATLPPSVSFIPSLLLTSTSSQGMPSLLPPEDVPTAAQTTLSSVAFPIMALPTMPLPVATSMPTESFITAPSPTMLSKASITVSPSTTLLKISTTAPSLYKASNTTPSPSVLPKISITISSPTGLPKTSVISSLPSMLPKMSIVSPAVLPKTSITNPERALSTLAHTTSPIPTTTWAAITQQVPPALPALTERPASHVPPLQGHTSPQPASPSTAPGGHHHRDFSLRANPWHCCISFALGLAVLVLQVCAMLLEVKLTLLLYRAAHGHDHPVPPVRLLSVQVLDAAHPGRAAEAHRSGTVPQGRASQDPRGFRVPPRRRLEML</sequence>
<keyword evidence="6" id="KW-1133">Transmembrane helix</keyword>
<evidence type="ECO:0000256" key="5">
    <source>
        <dbReference type="SAM" id="MobiDB-lite"/>
    </source>
</evidence>
<dbReference type="AlphaFoldDB" id="A0A803XSP5"/>
<keyword evidence="4" id="KW-0325">Glycoprotein</keyword>
<dbReference type="InterPro" id="IPR050541">
    <property type="entry name" value="LRR_TM_domain-containing"/>
</dbReference>
<dbReference type="InterPro" id="IPR001611">
    <property type="entry name" value="Leu-rich_rpt"/>
</dbReference>
<dbReference type="InParanoid" id="A0A803XSP5"/>
<reference evidence="8" key="2">
    <citation type="submission" date="2025-08" db="UniProtKB">
        <authorList>
            <consortium name="Ensembl"/>
        </authorList>
    </citation>
    <scope>IDENTIFICATION</scope>
</reference>
<dbReference type="InterPro" id="IPR026906">
    <property type="entry name" value="LRR_5"/>
</dbReference>
<keyword evidence="2" id="KW-0732">Signal</keyword>
<name>A0A803XSP5_MELGA</name>
<dbReference type="InterPro" id="IPR003591">
    <property type="entry name" value="Leu-rich_rpt_typical-subtyp"/>
</dbReference>
<keyword evidence="6" id="KW-0472">Membrane</keyword>
<keyword evidence="9" id="KW-1185">Reference proteome</keyword>
<dbReference type="Gene3D" id="3.80.10.10">
    <property type="entry name" value="Ribonuclease Inhibitor"/>
    <property type="match status" value="2"/>
</dbReference>
<dbReference type="PROSITE" id="PS51450">
    <property type="entry name" value="LRR"/>
    <property type="match status" value="1"/>
</dbReference>
<reference evidence="8" key="3">
    <citation type="submission" date="2025-09" db="UniProtKB">
        <authorList>
            <consortium name="Ensembl"/>
        </authorList>
    </citation>
    <scope>IDENTIFICATION</scope>
</reference>
<reference evidence="8 9" key="1">
    <citation type="journal article" date="2010" name="PLoS Biol.">
        <title>Multi-platform next-generation sequencing of the domestic turkey (Meleagris gallopavo): genome assembly and analysis.</title>
        <authorList>
            <person name="Dalloul R.A."/>
            <person name="Long J.A."/>
            <person name="Zimin A.V."/>
            <person name="Aslam L."/>
            <person name="Beal K."/>
            <person name="Blomberg L.A."/>
            <person name="Bouffard P."/>
            <person name="Burt D.W."/>
            <person name="Crasta O."/>
            <person name="Crooijmans R.P."/>
            <person name="Cooper K."/>
            <person name="Coulombe R.A."/>
            <person name="De S."/>
            <person name="Delany M.E."/>
            <person name="Dodgson J.B."/>
            <person name="Dong J.J."/>
            <person name="Evans C."/>
            <person name="Frederickson K.M."/>
            <person name="Flicek P."/>
            <person name="Florea L."/>
            <person name="Folkerts O."/>
            <person name="Groenen M.A."/>
            <person name="Harkins T.T."/>
            <person name="Herrero J."/>
            <person name="Hoffmann S."/>
            <person name="Megens H.J."/>
            <person name="Jiang A."/>
            <person name="de Jong P."/>
            <person name="Kaiser P."/>
            <person name="Kim H."/>
            <person name="Kim K.W."/>
            <person name="Kim S."/>
            <person name="Langenberger D."/>
            <person name="Lee M.K."/>
            <person name="Lee T."/>
            <person name="Mane S."/>
            <person name="Marcais G."/>
            <person name="Marz M."/>
            <person name="McElroy A.P."/>
            <person name="Modise T."/>
            <person name="Nefedov M."/>
            <person name="Notredame C."/>
            <person name="Paton I.R."/>
            <person name="Payne W.S."/>
            <person name="Pertea G."/>
            <person name="Prickett D."/>
            <person name="Puiu D."/>
            <person name="Qioa D."/>
            <person name="Raineri E."/>
            <person name="Ruffier M."/>
            <person name="Salzberg S.L."/>
            <person name="Schatz M.C."/>
            <person name="Scheuring C."/>
            <person name="Schmidt C.J."/>
            <person name="Schroeder S."/>
            <person name="Searle S.M."/>
            <person name="Smith E.J."/>
            <person name="Smith J."/>
            <person name="Sonstegard T.S."/>
            <person name="Stadler P.F."/>
            <person name="Tafer H."/>
            <person name="Tu Z.J."/>
            <person name="Van Tassell C.P."/>
            <person name="Vilella A.J."/>
            <person name="Williams K.P."/>
            <person name="Yorke J.A."/>
            <person name="Zhang L."/>
            <person name="Zhang H.B."/>
            <person name="Zhang X."/>
            <person name="Zhang Y."/>
            <person name="Reed K.M."/>
        </authorList>
    </citation>
    <scope>NUCLEOTIDE SEQUENCE [LARGE SCALE GENOMIC DNA]</scope>
</reference>
<dbReference type="GeneTree" id="ENSGT00940000161826"/>
<dbReference type="InterPro" id="IPR000483">
    <property type="entry name" value="Cys-rich_flank_reg_C"/>
</dbReference>
<dbReference type="PANTHER" id="PTHR24369">
    <property type="entry name" value="ANTIGEN BSP, PUTATIVE-RELATED"/>
    <property type="match status" value="1"/>
</dbReference>
<feature type="transmembrane region" description="Helical" evidence="6">
    <location>
        <begin position="12"/>
        <end position="33"/>
    </location>
</feature>
<dbReference type="Ensembl" id="ENSMGAT00000028914.1">
    <property type="protein sequence ID" value="ENSMGAP00000022541.1"/>
    <property type="gene ID" value="ENSMGAG00000018996.1"/>
</dbReference>
<dbReference type="SMART" id="SM00082">
    <property type="entry name" value="LRRCT"/>
    <property type="match status" value="1"/>
</dbReference>
<dbReference type="SMART" id="SM00369">
    <property type="entry name" value="LRR_TYP"/>
    <property type="match status" value="9"/>
</dbReference>
<keyword evidence="6" id="KW-0812">Transmembrane</keyword>
<dbReference type="Pfam" id="PF13855">
    <property type="entry name" value="LRR_8"/>
    <property type="match status" value="1"/>
</dbReference>